<evidence type="ECO:0000313" key="5">
    <source>
        <dbReference type="EMBL" id="MFH4981217.1"/>
    </source>
</evidence>
<dbReference type="PRINTS" id="PR00452">
    <property type="entry name" value="SH3DOMAIN"/>
</dbReference>
<dbReference type="InterPro" id="IPR001452">
    <property type="entry name" value="SH3_domain"/>
</dbReference>
<dbReference type="PANTHER" id="PTHR14167">
    <property type="entry name" value="SH3 DOMAIN-CONTAINING"/>
    <property type="match status" value="1"/>
</dbReference>
<feature type="compositionally biased region" description="Basic residues" evidence="3">
    <location>
        <begin position="106"/>
        <end position="118"/>
    </location>
</feature>
<dbReference type="GO" id="GO:0016192">
    <property type="term" value="P:vesicle-mediated transport"/>
    <property type="evidence" value="ECO:0007669"/>
    <property type="project" value="UniProtKB-ARBA"/>
</dbReference>
<dbReference type="InterPro" id="IPR036028">
    <property type="entry name" value="SH3-like_dom_sf"/>
</dbReference>
<feature type="region of interest" description="Disordered" evidence="3">
    <location>
        <begin position="21"/>
        <end position="58"/>
    </location>
</feature>
<dbReference type="Pfam" id="PF14604">
    <property type="entry name" value="SH3_9"/>
    <property type="match status" value="1"/>
</dbReference>
<feature type="compositionally biased region" description="Polar residues" evidence="3">
    <location>
        <begin position="86"/>
        <end position="102"/>
    </location>
</feature>
<evidence type="ECO:0000256" key="3">
    <source>
        <dbReference type="SAM" id="MobiDB-lite"/>
    </source>
</evidence>
<keyword evidence="1 2" id="KW-0728">SH3 domain</keyword>
<organism evidence="5 6">
    <name type="scientific">Gnathostoma spinigerum</name>
    <dbReference type="NCBI Taxonomy" id="75299"/>
    <lineage>
        <taxon>Eukaryota</taxon>
        <taxon>Metazoa</taxon>
        <taxon>Ecdysozoa</taxon>
        <taxon>Nematoda</taxon>
        <taxon>Chromadorea</taxon>
        <taxon>Rhabditida</taxon>
        <taxon>Spirurina</taxon>
        <taxon>Gnathostomatomorpha</taxon>
        <taxon>Gnathostomatoidea</taxon>
        <taxon>Gnathostomatidae</taxon>
        <taxon>Gnathostoma</taxon>
    </lineage>
</organism>
<dbReference type="PRINTS" id="PR01887">
    <property type="entry name" value="SPECTRNALPHA"/>
</dbReference>
<dbReference type="InterPro" id="IPR050384">
    <property type="entry name" value="Endophilin_SH3RF"/>
</dbReference>
<comment type="caution">
    <text evidence="5">The sequence shown here is derived from an EMBL/GenBank/DDBJ whole genome shotgun (WGS) entry which is preliminary data.</text>
</comment>
<dbReference type="Gene3D" id="2.30.30.40">
    <property type="entry name" value="SH3 Domains"/>
    <property type="match status" value="1"/>
</dbReference>
<dbReference type="FunFam" id="2.30.30.40:FF:000072">
    <property type="entry name" value="Unconventional Myosin IB"/>
    <property type="match status" value="1"/>
</dbReference>
<name>A0ABD6EXA9_9BILA</name>
<dbReference type="EMBL" id="JBGFUD010006799">
    <property type="protein sequence ID" value="MFH4981217.1"/>
    <property type="molecule type" value="Genomic_DNA"/>
</dbReference>
<dbReference type="AlphaFoldDB" id="A0ABD6EXA9"/>
<evidence type="ECO:0000259" key="4">
    <source>
        <dbReference type="PROSITE" id="PS50002"/>
    </source>
</evidence>
<dbReference type="Proteomes" id="UP001608902">
    <property type="component" value="Unassembled WGS sequence"/>
</dbReference>
<sequence>MQLEAGGMVLHVYVGHGLPSNTKPSIQCFGPATSQRKYRQTSDRQAHRTAPQPRSQRTEYAIVPIALTHSSTNRVYPCDAIEQNKRVNQNYTQPFRTESLDNQLKRNPRPKPPLKPKPKRYVEALYQYDAQDTDELSMEVGDCIELLNKDASGWWQGRVGNRVGLFPGNYVKEL</sequence>
<dbReference type="SMART" id="SM00326">
    <property type="entry name" value="SH3"/>
    <property type="match status" value="1"/>
</dbReference>
<feature type="region of interest" description="Disordered" evidence="3">
    <location>
        <begin position="86"/>
        <end position="118"/>
    </location>
</feature>
<reference evidence="5 6" key="1">
    <citation type="submission" date="2024-08" db="EMBL/GenBank/DDBJ databases">
        <title>Gnathostoma spinigerum genome.</title>
        <authorList>
            <person name="Gonzalez-Bertolin B."/>
            <person name="Monzon S."/>
            <person name="Zaballos A."/>
            <person name="Jimenez P."/>
            <person name="Dekumyoy P."/>
            <person name="Varona S."/>
            <person name="Cuesta I."/>
            <person name="Sumanam S."/>
            <person name="Adisakwattana P."/>
            <person name="Gasser R.B."/>
            <person name="Hernandez-Gonzalez A."/>
            <person name="Young N.D."/>
            <person name="Perteguer M.J."/>
        </authorList>
    </citation>
    <scope>NUCLEOTIDE SEQUENCE [LARGE SCALE GENOMIC DNA]</scope>
    <source>
        <strain evidence="5">AL3</strain>
        <tissue evidence="5">Liver</tissue>
    </source>
</reference>
<dbReference type="SUPFAM" id="SSF50044">
    <property type="entry name" value="SH3-domain"/>
    <property type="match status" value="1"/>
</dbReference>
<evidence type="ECO:0000256" key="1">
    <source>
        <dbReference type="ARBA" id="ARBA00022443"/>
    </source>
</evidence>
<feature type="domain" description="SH3" evidence="4">
    <location>
        <begin position="117"/>
        <end position="174"/>
    </location>
</feature>
<keyword evidence="6" id="KW-1185">Reference proteome</keyword>
<protein>
    <recommendedName>
        <fullName evidence="4">SH3 domain-containing protein</fullName>
    </recommendedName>
</protein>
<evidence type="ECO:0000256" key="2">
    <source>
        <dbReference type="PROSITE-ProRule" id="PRU00192"/>
    </source>
</evidence>
<gene>
    <name evidence="5" type="ORF">AB6A40_007926</name>
</gene>
<evidence type="ECO:0000313" key="6">
    <source>
        <dbReference type="Proteomes" id="UP001608902"/>
    </source>
</evidence>
<dbReference type="PROSITE" id="PS50002">
    <property type="entry name" value="SH3"/>
    <property type="match status" value="1"/>
</dbReference>
<proteinExistence type="predicted"/>
<accession>A0ABD6EXA9</accession>